<feature type="compositionally biased region" description="Basic and acidic residues" evidence="1">
    <location>
        <begin position="143"/>
        <end position="152"/>
    </location>
</feature>
<feature type="region of interest" description="Disordered" evidence="1">
    <location>
        <begin position="118"/>
        <end position="152"/>
    </location>
</feature>
<keyword evidence="2" id="KW-0812">Transmembrane</keyword>
<evidence type="ECO:0000313" key="4">
    <source>
        <dbReference type="Proteomes" id="UP001062263"/>
    </source>
</evidence>
<feature type="transmembrane region" description="Helical" evidence="2">
    <location>
        <begin position="20"/>
        <end position="39"/>
    </location>
</feature>
<gene>
    <name evidence="3" type="ORF">Abiwalacus_03920</name>
</gene>
<dbReference type="EMBL" id="AP025943">
    <property type="protein sequence ID" value="BDL42818.1"/>
    <property type="molecule type" value="Genomic_DNA"/>
</dbReference>
<name>A0ABM7ZDT5_9BACT</name>
<evidence type="ECO:0000256" key="1">
    <source>
        <dbReference type="SAM" id="MobiDB-lite"/>
    </source>
</evidence>
<accession>A0ABM7ZDT5</accession>
<keyword evidence="2" id="KW-1133">Transmembrane helix</keyword>
<reference evidence="3" key="1">
    <citation type="submission" date="2022-06" db="EMBL/GenBank/DDBJ databases">
        <title>Akkermansia biwalacus sp. nov., an anaerobic mucin-degrading bacterium isolated from human intestine.</title>
        <authorList>
            <person name="Kobayashi Y."/>
            <person name="Inoue S."/>
            <person name="Kawahara T."/>
            <person name="Kohda N."/>
        </authorList>
    </citation>
    <scope>NUCLEOTIDE SEQUENCE</scope>
    <source>
        <strain evidence="3">WON2089</strain>
    </source>
</reference>
<evidence type="ECO:0000256" key="2">
    <source>
        <dbReference type="SAM" id="Phobius"/>
    </source>
</evidence>
<organism evidence="3 4">
    <name type="scientific">Akkermansia biwaensis</name>
    <dbReference type="NCBI Taxonomy" id="2946555"/>
    <lineage>
        <taxon>Bacteria</taxon>
        <taxon>Pseudomonadati</taxon>
        <taxon>Verrucomicrobiota</taxon>
        <taxon>Verrucomicrobiia</taxon>
        <taxon>Verrucomicrobiales</taxon>
        <taxon>Akkermansiaceae</taxon>
        <taxon>Akkermansia</taxon>
    </lineage>
</organism>
<dbReference type="RefSeq" id="WP_215436391.1">
    <property type="nucleotide sequence ID" value="NZ_AP025943.1"/>
</dbReference>
<keyword evidence="4" id="KW-1185">Reference proteome</keyword>
<proteinExistence type="predicted"/>
<protein>
    <submittedName>
        <fullName evidence="3">Uncharacterized protein</fullName>
    </submittedName>
</protein>
<feature type="transmembrane region" description="Helical" evidence="2">
    <location>
        <begin position="72"/>
        <end position="95"/>
    </location>
</feature>
<sequence length="152" mass="15882">MMNDPAFPQNPSCCSGSPSCTAALVLGIIALVLALIGFFPCLGWVALIPAGLLAIIALIMSIVAVSKGSPKGALVVSIIAIVLTLAACGAQVWMFSSASAFAEEHRMEIQKCVDDGAKEMPKRGESRRMRQVHAPAAPAAPAAEREETYDTL</sequence>
<feature type="compositionally biased region" description="Basic and acidic residues" evidence="1">
    <location>
        <begin position="118"/>
        <end position="128"/>
    </location>
</feature>
<dbReference type="Proteomes" id="UP001062263">
    <property type="component" value="Chromosome"/>
</dbReference>
<feature type="transmembrane region" description="Helical" evidence="2">
    <location>
        <begin position="45"/>
        <end position="65"/>
    </location>
</feature>
<evidence type="ECO:0000313" key="3">
    <source>
        <dbReference type="EMBL" id="BDL42818.1"/>
    </source>
</evidence>
<keyword evidence="2" id="KW-0472">Membrane</keyword>